<feature type="non-terminal residue" evidence="1">
    <location>
        <position position="34"/>
    </location>
</feature>
<name>F3G145_PSESX</name>
<accession>F3G145</accession>
<dbReference type="AlphaFoldDB" id="F3G145"/>
<organism evidence="1 2">
    <name type="scientific">Pseudomonas syringae pv. japonica str. M301072</name>
    <dbReference type="NCBI Taxonomy" id="629262"/>
    <lineage>
        <taxon>Bacteria</taxon>
        <taxon>Pseudomonadati</taxon>
        <taxon>Pseudomonadota</taxon>
        <taxon>Gammaproteobacteria</taxon>
        <taxon>Pseudomonadales</taxon>
        <taxon>Pseudomonadaceae</taxon>
        <taxon>Pseudomonas</taxon>
        <taxon>Pseudomonas syringae</taxon>
    </lineage>
</organism>
<feature type="non-terminal residue" evidence="1">
    <location>
        <position position="1"/>
    </location>
</feature>
<comment type="caution">
    <text evidence="1">The sequence shown here is derived from an EMBL/GenBank/DDBJ whole genome shotgun (WGS) entry which is preliminary data.</text>
</comment>
<dbReference type="Proteomes" id="UP000004471">
    <property type="component" value="Unassembled WGS sequence"/>
</dbReference>
<proteinExistence type="predicted"/>
<dbReference type="EMBL" id="AEAH01004539">
    <property type="protein sequence ID" value="EGH36187.1"/>
    <property type="molecule type" value="Genomic_DNA"/>
</dbReference>
<gene>
    <name evidence="1" type="ORF">PSYJA_46821</name>
</gene>
<protein>
    <submittedName>
        <fullName evidence="1">Uncharacterized protein</fullName>
    </submittedName>
</protein>
<evidence type="ECO:0000313" key="2">
    <source>
        <dbReference type="Proteomes" id="UP000004471"/>
    </source>
</evidence>
<sequence>RSIGTMVTSSQAGAFSQVALKRFSSTMAQTTQSA</sequence>
<reference evidence="1 2" key="1">
    <citation type="journal article" date="2011" name="PLoS Pathog.">
        <title>Dynamic evolution of pathogenicity revealed by sequencing and comparative genomics of 19 Pseudomonas syringae isolates.</title>
        <authorList>
            <person name="Baltrus D.A."/>
            <person name="Nishimura M.T."/>
            <person name="Romanchuk A."/>
            <person name="Chang J.H."/>
            <person name="Mukhtar M.S."/>
            <person name="Cherkis K."/>
            <person name="Roach J."/>
            <person name="Grant S.R."/>
            <person name="Jones C.D."/>
            <person name="Dangl J.L."/>
        </authorList>
    </citation>
    <scope>NUCLEOTIDE SEQUENCE [LARGE SCALE GENOMIC DNA]</scope>
    <source>
        <strain evidence="2">M301072PT</strain>
    </source>
</reference>
<evidence type="ECO:0000313" key="1">
    <source>
        <dbReference type="EMBL" id="EGH36187.1"/>
    </source>
</evidence>